<feature type="transmembrane region" description="Helical" evidence="2">
    <location>
        <begin position="189"/>
        <end position="209"/>
    </location>
</feature>
<feature type="compositionally biased region" description="Basic and acidic residues" evidence="1">
    <location>
        <begin position="654"/>
        <end position="677"/>
    </location>
</feature>
<keyword evidence="2" id="KW-1133">Transmembrane helix</keyword>
<feature type="transmembrane region" description="Helical" evidence="2">
    <location>
        <begin position="159"/>
        <end position="177"/>
    </location>
</feature>
<sequence length="836" mass="89713">MSDEQDSQNDDFATAPEAGVEDSNPAPAADQKPSGGLKFLTVLMLLAAVSLFVLPFVWGLADKKEIKPDPSVLNDLLTWLGDMHVLVLHIPIGIFTYVLAMESFSLLSFRKFKPKLAGALLLTSLSAIVAVVFGYFLFLQGDRGSAPLNFDWENNRMGMHMWLSTFFAFFVILSYISKLRAQHYEKWSPFYPFFMILAAASMTIGAHMGGEMVHTDKDLVGDGMKIFKGEPLAVAAEDIATIPSVEEIPAEERLVYAQVVQPILQGKCWECHADADLNPLGKKKIKGGLVMTSVADLLKGGKGGDDFPVLVPGDAEASEMMVRVHLDVDDDEFMPTGKEDEPEMQLTDGEKRILEWWINTGPIDEAGDKPLAEAEGFETILADVEAFKSVREAAPAIDVEKEEAAEAKAKTDEKPKKSARDLIQEAKAPIDETLPGALTFSSKDSEELFFTAVSQGKKFDDARLATLKPVAESIVDLDLKKTSVSDEGMKSVATMLNLRKLMLNETPISDAGVKAIAVLPNLESLSLFGTNITDEGVKALAKTSSLKNVYLSGTKATQAGVDELRKNLPEAKIEFMPPPAPKPAPAPKKEEPKKEAPKPAPEPKKEEPKPAPAQPEEKKAAPAEKPAGEKPEAKKAEAPKPAPKVEAPKPAPAPKEEKPAPKVEEAKPKAEAPKSEAKPAPAKPAPAPKVEKPAPAPKPEAPKAAPTPAPKTAEPVPAPKKEEPKKAEPQPTPAPKPETPAPAKKQEVKPAEVPAKEEAKAAPKEAKPTPAPAPAPAPKPVEEKKEAPAPARAEPAQAPADAKEPAASEKPAAEKTPEERAKEAIEKLREAAKPAN</sequence>
<feature type="compositionally biased region" description="Pro residues" evidence="1">
    <location>
        <begin position="769"/>
        <end position="779"/>
    </location>
</feature>
<evidence type="ECO:0000259" key="3">
    <source>
        <dbReference type="Pfam" id="PF07635"/>
    </source>
</evidence>
<dbReference type="PANTHER" id="PTHR48234:SF1">
    <property type="entry name" value="SEA DOMAIN-CONTAINING PROTEIN-RELATED"/>
    <property type="match status" value="1"/>
</dbReference>
<keyword evidence="5" id="KW-1185">Reference proteome</keyword>
<feature type="domain" description="Cytochrome C Planctomycete-type" evidence="3">
    <location>
        <begin position="268"/>
        <end position="335"/>
    </location>
</feature>
<feature type="compositionally biased region" description="Basic and acidic residues" evidence="1">
    <location>
        <begin position="719"/>
        <end position="728"/>
    </location>
</feature>
<dbReference type="Pfam" id="PF07635">
    <property type="entry name" value="PSCyt1"/>
    <property type="match status" value="1"/>
</dbReference>
<dbReference type="Pfam" id="PF13516">
    <property type="entry name" value="LRR_6"/>
    <property type="match status" value="1"/>
</dbReference>
<feature type="compositionally biased region" description="Basic and acidic residues" evidence="1">
    <location>
        <begin position="744"/>
        <end position="767"/>
    </location>
</feature>
<accession>A0A918TSQ8</accession>
<feature type="transmembrane region" description="Helical" evidence="2">
    <location>
        <begin position="86"/>
        <end position="107"/>
    </location>
</feature>
<feature type="compositionally biased region" description="Low complexity" evidence="1">
    <location>
        <begin position="788"/>
        <end position="800"/>
    </location>
</feature>
<dbReference type="InterPro" id="IPR032675">
    <property type="entry name" value="LRR_dom_sf"/>
</dbReference>
<organism evidence="4 5">
    <name type="scientific">Roseibacillus persicicus</name>
    <dbReference type="NCBI Taxonomy" id="454148"/>
    <lineage>
        <taxon>Bacteria</taxon>
        <taxon>Pseudomonadati</taxon>
        <taxon>Verrucomicrobiota</taxon>
        <taxon>Verrucomicrobiia</taxon>
        <taxon>Verrucomicrobiales</taxon>
        <taxon>Verrucomicrobiaceae</taxon>
        <taxon>Roseibacillus</taxon>
    </lineage>
</organism>
<dbReference type="RefSeq" id="WP_189571111.1">
    <property type="nucleotide sequence ID" value="NZ_BMXI01000012.1"/>
</dbReference>
<proteinExistence type="predicted"/>
<comment type="caution">
    <text evidence="4">The sequence shown here is derived from an EMBL/GenBank/DDBJ whole genome shotgun (WGS) entry which is preliminary data.</text>
</comment>
<evidence type="ECO:0000313" key="4">
    <source>
        <dbReference type="EMBL" id="GHC59544.1"/>
    </source>
</evidence>
<dbReference type="EMBL" id="BMXI01000012">
    <property type="protein sequence ID" value="GHC59544.1"/>
    <property type="molecule type" value="Genomic_DNA"/>
</dbReference>
<evidence type="ECO:0000256" key="2">
    <source>
        <dbReference type="SAM" id="Phobius"/>
    </source>
</evidence>
<evidence type="ECO:0000313" key="5">
    <source>
        <dbReference type="Proteomes" id="UP000644507"/>
    </source>
</evidence>
<dbReference type="Gene3D" id="3.80.10.10">
    <property type="entry name" value="Ribonuclease Inhibitor"/>
    <property type="match status" value="1"/>
</dbReference>
<feature type="transmembrane region" description="Helical" evidence="2">
    <location>
        <begin position="119"/>
        <end position="139"/>
    </location>
</feature>
<feature type="compositionally biased region" description="Pro residues" evidence="1">
    <location>
        <begin position="576"/>
        <end position="586"/>
    </location>
</feature>
<feature type="transmembrane region" description="Helical" evidence="2">
    <location>
        <begin position="39"/>
        <end position="61"/>
    </location>
</feature>
<dbReference type="AlphaFoldDB" id="A0A918TSQ8"/>
<dbReference type="InterPro" id="IPR011429">
    <property type="entry name" value="Cyt_c_Planctomycete-type"/>
</dbReference>
<reference evidence="4" key="1">
    <citation type="journal article" date="2014" name="Int. J. Syst. Evol. Microbiol.">
        <title>Complete genome sequence of Corynebacterium casei LMG S-19264T (=DSM 44701T), isolated from a smear-ripened cheese.</title>
        <authorList>
            <consortium name="US DOE Joint Genome Institute (JGI-PGF)"/>
            <person name="Walter F."/>
            <person name="Albersmeier A."/>
            <person name="Kalinowski J."/>
            <person name="Ruckert C."/>
        </authorList>
    </citation>
    <scope>NUCLEOTIDE SEQUENCE</scope>
    <source>
        <strain evidence="4">KCTC 12988</strain>
    </source>
</reference>
<feature type="region of interest" description="Disordered" evidence="1">
    <location>
        <begin position="1"/>
        <end position="31"/>
    </location>
</feature>
<keyword evidence="2" id="KW-0472">Membrane</keyword>
<protein>
    <recommendedName>
        <fullName evidence="3">Cytochrome C Planctomycete-type domain-containing protein</fullName>
    </recommendedName>
</protein>
<dbReference type="Proteomes" id="UP000644507">
    <property type="component" value="Unassembled WGS sequence"/>
</dbReference>
<dbReference type="SUPFAM" id="SSF52047">
    <property type="entry name" value="RNI-like"/>
    <property type="match status" value="1"/>
</dbReference>
<feature type="compositionally biased region" description="Pro residues" evidence="1">
    <location>
        <begin position="694"/>
        <end position="709"/>
    </location>
</feature>
<feature type="region of interest" description="Disordered" evidence="1">
    <location>
        <begin position="571"/>
        <end position="836"/>
    </location>
</feature>
<evidence type="ECO:0000256" key="1">
    <source>
        <dbReference type="SAM" id="MobiDB-lite"/>
    </source>
</evidence>
<keyword evidence="2" id="KW-0812">Transmembrane</keyword>
<dbReference type="PANTHER" id="PTHR48234">
    <property type="entry name" value="GH09231P"/>
    <property type="match status" value="1"/>
</dbReference>
<name>A0A918TSQ8_9BACT</name>
<dbReference type="PRINTS" id="PR01217">
    <property type="entry name" value="PRICHEXTENSN"/>
</dbReference>
<feature type="compositionally biased region" description="Pro residues" evidence="1">
    <location>
        <begin position="730"/>
        <end position="740"/>
    </location>
</feature>
<dbReference type="InterPro" id="IPR001611">
    <property type="entry name" value="Leu-rich_rpt"/>
</dbReference>
<gene>
    <name evidence="4" type="ORF">GCM10007100_28430</name>
</gene>
<feature type="compositionally biased region" description="Basic and acidic residues" evidence="1">
    <location>
        <begin position="801"/>
        <end position="836"/>
    </location>
</feature>
<dbReference type="InterPro" id="IPR052506">
    <property type="entry name" value="Bact_Fn-Binding"/>
</dbReference>
<feature type="compositionally biased region" description="Basic and acidic residues" evidence="1">
    <location>
        <begin position="587"/>
        <end position="638"/>
    </location>
</feature>
<reference evidence="4" key="2">
    <citation type="submission" date="2020-09" db="EMBL/GenBank/DDBJ databases">
        <authorList>
            <person name="Sun Q."/>
            <person name="Kim S."/>
        </authorList>
    </citation>
    <scope>NUCLEOTIDE SEQUENCE</scope>
    <source>
        <strain evidence="4">KCTC 12988</strain>
    </source>
</reference>